<evidence type="ECO:0000256" key="1">
    <source>
        <dbReference type="SAM" id="MobiDB-lite"/>
    </source>
</evidence>
<feature type="region of interest" description="Disordered" evidence="1">
    <location>
        <begin position="66"/>
        <end position="142"/>
    </location>
</feature>
<proteinExistence type="predicted"/>
<protein>
    <submittedName>
        <fullName evidence="2">Uncharacterized protein</fullName>
    </submittedName>
</protein>
<organism evidence="2 3">
    <name type="scientific">Geosmithia morbida</name>
    <dbReference type="NCBI Taxonomy" id="1094350"/>
    <lineage>
        <taxon>Eukaryota</taxon>
        <taxon>Fungi</taxon>
        <taxon>Dikarya</taxon>
        <taxon>Ascomycota</taxon>
        <taxon>Pezizomycotina</taxon>
        <taxon>Sordariomycetes</taxon>
        <taxon>Hypocreomycetidae</taxon>
        <taxon>Hypocreales</taxon>
        <taxon>Bionectriaceae</taxon>
        <taxon>Geosmithia</taxon>
    </lineage>
</organism>
<dbReference type="Proteomes" id="UP000749293">
    <property type="component" value="Unassembled WGS sequence"/>
</dbReference>
<evidence type="ECO:0000313" key="3">
    <source>
        <dbReference type="Proteomes" id="UP000749293"/>
    </source>
</evidence>
<dbReference type="GeneID" id="55970778"/>
<feature type="region of interest" description="Disordered" evidence="1">
    <location>
        <begin position="1"/>
        <end position="21"/>
    </location>
</feature>
<feature type="compositionally biased region" description="Low complexity" evidence="1">
    <location>
        <begin position="114"/>
        <end position="142"/>
    </location>
</feature>
<comment type="caution">
    <text evidence="2">The sequence shown here is derived from an EMBL/GenBank/DDBJ whole genome shotgun (WGS) entry which is preliminary data.</text>
</comment>
<name>A0A9P5D0P1_9HYPO</name>
<evidence type="ECO:0000313" key="2">
    <source>
        <dbReference type="EMBL" id="KAF4119641.1"/>
    </source>
</evidence>
<feature type="compositionally biased region" description="Polar residues" evidence="1">
    <location>
        <begin position="1"/>
        <end position="13"/>
    </location>
</feature>
<gene>
    <name evidence="2" type="ORF">GMORB2_4550</name>
</gene>
<sequence length="200" mass="20462">MMTALSQPRTPNTKSHKAPGGCFPTLVHAWVLHSMHPCSRRDNYSVHVTTTARTALVAAVWPIDGTIIPSRGSSRGDTDLDSSSSPSSSSHSRPRSRPHDSQDSGGTSPINAIPPETAANPTRTTPPGTTSTAGSNSSTPASTANIASLAGLLGGVNAPSLPCRATEAFPFPSTRLPEVGRAVAIAGGPASVGAGHRRKT</sequence>
<dbReference type="AlphaFoldDB" id="A0A9P5D0P1"/>
<feature type="compositionally biased region" description="Low complexity" evidence="1">
    <location>
        <begin position="81"/>
        <end position="91"/>
    </location>
</feature>
<reference evidence="2" key="1">
    <citation type="submission" date="2020-03" db="EMBL/GenBank/DDBJ databases">
        <title>Site-based positive gene gene selection in Geosmithia morbida across the United States reveals a broad range of putative effectors and factors for local host and environmental adapation.</title>
        <authorList>
            <person name="Onufrak A."/>
            <person name="Murdoch R.W."/>
            <person name="Gazis R."/>
            <person name="Huff M."/>
            <person name="Staton M."/>
            <person name="Klingeman W."/>
            <person name="Hadziabdic D."/>
        </authorList>
    </citation>
    <scope>NUCLEOTIDE SEQUENCE</scope>
    <source>
        <strain evidence="2">1262</strain>
    </source>
</reference>
<keyword evidence="3" id="KW-1185">Reference proteome</keyword>
<dbReference type="RefSeq" id="XP_035318293.1">
    <property type="nucleotide sequence ID" value="XM_035466524.1"/>
</dbReference>
<accession>A0A9P5D0P1</accession>
<dbReference type="EMBL" id="JAANYQ010000022">
    <property type="protein sequence ID" value="KAF4119641.1"/>
    <property type="molecule type" value="Genomic_DNA"/>
</dbReference>